<reference evidence="2 3" key="1">
    <citation type="submission" date="2008-02" db="EMBL/GenBank/DDBJ databases">
        <title>A 6x draft sequence assembly of the Pongo pygmaeus abelii genome.</title>
        <authorList>
            <person name="Wilson R.K."/>
            <person name="Mardis E."/>
        </authorList>
    </citation>
    <scope>NUCLEOTIDE SEQUENCE [LARGE SCALE GENOMIC DNA]</scope>
</reference>
<proteinExistence type="predicted"/>
<sequence>MGRKWSGPTAEHQLSMLPPGVHLHSWKGVASGCSPSKASQEARGKEKCPTLNSQPQGSALFTLPPQRG</sequence>
<organism evidence="2 3">
    <name type="scientific">Pongo abelii</name>
    <name type="common">Sumatran orangutan</name>
    <name type="synonym">Pongo pygmaeus abelii</name>
    <dbReference type="NCBI Taxonomy" id="9601"/>
    <lineage>
        <taxon>Eukaryota</taxon>
        <taxon>Metazoa</taxon>
        <taxon>Chordata</taxon>
        <taxon>Craniata</taxon>
        <taxon>Vertebrata</taxon>
        <taxon>Euteleostomi</taxon>
        <taxon>Mammalia</taxon>
        <taxon>Eutheria</taxon>
        <taxon>Euarchontoglires</taxon>
        <taxon>Primates</taxon>
        <taxon>Haplorrhini</taxon>
        <taxon>Catarrhini</taxon>
        <taxon>Hominidae</taxon>
        <taxon>Pongo</taxon>
    </lineage>
</organism>
<dbReference type="InParanoid" id="H2NCH2"/>
<feature type="compositionally biased region" description="Polar residues" evidence="1">
    <location>
        <begin position="50"/>
        <end position="59"/>
    </location>
</feature>
<protein>
    <submittedName>
        <fullName evidence="2">Uncharacterized protein</fullName>
    </submittedName>
</protein>
<dbReference type="Proteomes" id="UP000001595">
    <property type="component" value="Chromosome 11"/>
</dbReference>
<feature type="region of interest" description="Disordered" evidence="1">
    <location>
        <begin position="29"/>
        <end position="68"/>
    </location>
</feature>
<accession>H2NCH2</accession>
<reference evidence="2" key="3">
    <citation type="submission" date="2025-09" db="UniProtKB">
        <authorList>
            <consortium name="Ensembl"/>
        </authorList>
    </citation>
    <scope>IDENTIFICATION</scope>
</reference>
<name>H2NCH2_PONAB</name>
<dbReference type="OMA" id="QWSALFT"/>
<evidence type="ECO:0000313" key="2">
    <source>
        <dbReference type="Ensembl" id="ENSPPYP00000003406.1"/>
    </source>
</evidence>
<evidence type="ECO:0000313" key="3">
    <source>
        <dbReference type="Proteomes" id="UP000001595"/>
    </source>
</evidence>
<dbReference type="AlphaFoldDB" id="H2NCH2"/>
<dbReference type="Ensembl" id="ENSPPYT00000003526.2">
    <property type="protein sequence ID" value="ENSPPYP00000003406.1"/>
    <property type="gene ID" value="ENSPPYG00000002933.2"/>
</dbReference>
<evidence type="ECO:0000256" key="1">
    <source>
        <dbReference type="SAM" id="MobiDB-lite"/>
    </source>
</evidence>
<reference evidence="2" key="2">
    <citation type="submission" date="2025-08" db="UniProtKB">
        <authorList>
            <consortium name="Ensembl"/>
        </authorList>
    </citation>
    <scope>IDENTIFICATION</scope>
</reference>
<dbReference type="HOGENOM" id="CLU_2793357_0_0_1"/>
<keyword evidence="3" id="KW-1185">Reference proteome</keyword>
<dbReference type="GeneTree" id="ENSGT00620000089395"/>